<proteinExistence type="predicted"/>
<name>A0A5J4PTB1_9ZZZZ</name>
<gene>
    <name evidence="1" type="ORF">EZS27_036986</name>
</gene>
<comment type="caution">
    <text evidence="1">The sequence shown here is derived from an EMBL/GenBank/DDBJ whole genome shotgun (WGS) entry which is preliminary data.</text>
</comment>
<dbReference type="EMBL" id="SNRY01006698">
    <property type="protein sequence ID" value="KAA6312008.1"/>
    <property type="molecule type" value="Genomic_DNA"/>
</dbReference>
<reference evidence="1" key="1">
    <citation type="submission" date="2019-03" db="EMBL/GenBank/DDBJ databases">
        <title>Single cell metagenomics reveals metabolic interactions within the superorganism composed of flagellate Streblomastix strix and complex community of Bacteroidetes bacteria on its surface.</title>
        <authorList>
            <person name="Treitli S.C."/>
            <person name="Kolisko M."/>
            <person name="Husnik F."/>
            <person name="Keeling P."/>
            <person name="Hampl V."/>
        </authorList>
    </citation>
    <scope>NUCLEOTIDE SEQUENCE</scope>
    <source>
        <strain evidence="1">STM</strain>
    </source>
</reference>
<dbReference type="AlphaFoldDB" id="A0A5J4PTB1"/>
<organism evidence="1">
    <name type="scientific">termite gut metagenome</name>
    <dbReference type="NCBI Taxonomy" id="433724"/>
    <lineage>
        <taxon>unclassified sequences</taxon>
        <taxon>metagenomes</taxon>
        <taxon>organismal metagenomes</taxon>
    </lineage>
</organism>
<evidence type="ECO:0000313" key="1">
    <source>
        <dbReference type="EMBL" id="KAA6312008.1"/>
    </source>
</evidence>
<protein>
    <submittedName>
        <fullName evidence="1">Uncharacterized protein</fullName>
    </submittedName>
</protein>
<accession>A0A5J4PTB1</accession>
<sequence length="122" mass="13746">MIFFCTFAPLYKGNIATDSKEVHNKRAMIKKSNILNLFILNLLLLLVGCNSGSDEKEENRTSPISLLFSTDVRSGEENPLLGRVNARLHLFGKENGKVIEEEILIDNHGQGNIEHLTEGKWH</sequence>
<feature type="non-terminal residue" evidence="1">
    <location>
        <position position="122"/>
    </location>
</feature>